<name>A0A9D2U4D8_9FIRM</name>
<comment type="subcellular location">
    <subcellularLocation>
        <location evidence="1">Cell membrane</location>
        <topology evidence="1">Multi-pass membrane protein</topology>
    </subcellularLocation>
</comment>
<keyword evidence="4 6" id="KW-1133">Transmembrane helix</keyword>
<feature type="transmembrane region" description="Helical" evidence="6">
    <location>
        <begin position="91"/>
        <end position="114"/>
    </location>
</feature>
<comment type="caution">
    <text evidence="7">The sequence shown here is derived from an EMBL/GenBank/DDBJ whole genome shotgun (WGS) entry which is preliminary data.</text>
</comment>
<feature type="transmembrane region" description="Helical" evidence="6">
    <location>
        <begin position="190"/>
        <end position="213"/>
    </location>
</feature>
<dbReference type="PANTHER" id="PTHR43823">
    <property type="entry name" value="SPORULATION PROTEIN YKVU"/>
    <property type="match status" value="1"/>
</dbReference>
<dbReference type="Proteomes" id="UP000823850">
    <property type="component" value="Unassembled WGS sequence"/>
</dbReference>
<dbReference type="InterPro" id="IPR051327">
    <property type="entry name" value="MATE_MepA_subfamily"/>
</dbReference>
<keyword evidence="2" id="KW-1003">Cell membrane</keyword>
<feature type="transmembrane region" description="Helical" evidence="6">
    <location>
        <begin position="267"/>
        <end position="288"/>
    </location>
</feature>
<feature type="transmembrane region" description="Helical" evidence="6">
    <location>
        <begin position="413"/>
        <end position="433"/>
    </location>
</feature>
<protein>
    <submittedName>
        <fullName evidence="7">Multidrug transporter MatE</fullName>
    </submittedName>
</protein>
<evidence type="ECO:0000313" key="8">
    <source>
        <dbReference type="Proteomes" id="UP000823850"/>
    </source>
</evidence>
<reference evidence="7" key="1">
    <citation type="journal article" date="2021" name="PeerJ">
        <title>Extensive microbial diversity within the chicken gut microbiome revealed by metagenomics and culture.</title>
        <authorList>
            <person name="Gilroy R."/>
            <person name="Ravi A."/>
            <person name="Getino M."/>
            <person name="Pursley I."/>
            <person name="Horton D.L."/>
            <person name="Alikhan N.F."/>
            <person name="Baker D."/>
            <person name="Gharbi K."/>
            <person name="Hall N."/>
            <person name="Watson M."/>
            <person name="Adriaenssens E.M."/>
            <person name="Foster-Nyarko E."/>
            <person name="Jarju S."/>
            <person name="Secka A."/>
            <person name="Antonio M."/>
            <person name="Oren A."/>
            <person name="Chaudhuri R.R."/>
            <person name="La Ragione R."/>
            <person name="Hildebrand F."/>
            <person name="Pallen M.J."/>
        </authorList>
    </citation>
    <scope>NUCLEOTIDE SEQUENCE</scope>
    <source>
        <strain evidence="7">ChiW19-6364</strain>
    </source>
</reference>
<evidence type="ECO:0000256" key="3">
    <source>
        <dbReference type="ARBA" id="ARBA00022692"/>
    </source>
</evidence>
<organism evidence="7 8">
    <name type="scientific">Candidatus Blautia stercoripullorum</name>
    <dbReference type="NCBI Taxonomy" id="2838502"/>
    <lineage>
        <taxon>Bacteria</taxon>
        <taxon>Bacillati</taxon>
        <taxon>Bacillota</taxon>
        <taxon>Clostridia</taxon>
        <taxon>Lachnospirales</taxon>
        <taxon>Lachnospiraceae</taxon>
        <taxon>Blautia</taxon>
    </lineage>
</organism>
<dbReference type="InterPro" id="IPR002528">
    <property type="entry name" value="MATE_fam"/>
</dbReference>
<dbReference type="EMBL" id="DWUX01000102">
    <property type="protein sequence ID" value="HJD39437.1"/>
    <property type="molecule type" value="Genomic_DNA"/>
</dbReference>
<feature type="transmembrane region" description="Helical" evidence="6">
    <location>
        <begin position="12"/>
        <end position="32"/>
    </location>
</feature>
<feature type="transmembrane region" description="Helical" evidence="6">
    <location>
        <begin position="234"/>
        <end position="255"/>
    </location>
</feature>
<feature type="transmembrane region" description="Helical" evidence="6">
    <location>
        <begin position="134"/>
        <end position="155"/>
    </location>
</feature>
<accession>A0A9D2U4D8</accession>
<reference evidence="7" key="2">
    <citation type="submission" date="2021-04" db="EMBL/GenBank/DDBJ databases">
        <authorList>
            <person name="Gilroy R."/>
        </authorList>
    </citation>
    <scope>NUCLEOTIDE SEQUENCE</scope>
    <source>
        <strain evidence="7">ChiW19-6364</strain>
    </source>
</reference>
<feature type="transmembrane region" description="Helical" evidence="6">
    <location>
        <begin position="58"/>
        <end position="79"/>
    </location>
</feature>
<evidence type="ECO:0000256" key="4">
    <source>
        <dbReference type="ARBA" id="ARBA00022989"/>
    </source>
</evidence>
<dbReference type="AlphaFoldDB" id="A0A9D2U4D8"/>
<keyword evidence="3 6" id="KW-0812">Transmembrane</keyword>
<evidence type="ECO:0000256" key="5">
    <source>
        <dbReference type="ARBA" id="ARBA00023136"/>
    </source>
</evidence>
<sequence>MDFLNGKIKTLYFKYLSAAFGSALITSIYSIVDMAMVGQYHGPEGSAALAVVAPVWNIIYSLGLLMGIGGSVLFSTIRGKAEGNIRRSNQYFTASVIGSVVLAGIIWLLIIFFDEQLLVSFGAQDNTLILAREYVTPVKFAIPFFLFNQMLAAYLRNDRNPALATGAVLAGGIFNIFGDYFFVFTCDMGAYGAGLATAIGPGISFAAMLSHFFMKKNTLRLVRTEGLLTKLKEIMVTGFSTFFIDVAMGILTILFNRQIMLYLGTNALAVYGVIVNISTFVQCCAYSVGQASQPIISTNFGAGYGDRIRNTLKYALGTVAFFSILWTALSMLIPNVFIRLFMSPTKDVLEIAPSIIRCYGSSFLLLPLNVFSTYYFQALMKPKTAFIASVSRGLVISGVLICLLPAVFGGNMIWLAMPAAELAVAVFVIREMVKTTKQLRASN</sequence>
<evidence type="ECO:0000256" key="2">
    <source>
        <dbReference type="ARBA" id="ARBA00022475"/>
    </source>
</evidence>
<dbReference type="GO" id="GO:0042910">
    <property type="term" value="F:xenobiotic transmembrane transporter activity"/>
    <property type="evidence" value="ECO:0007669"/>
    <property type="project" value="InterPro"/>
</dbReference>
<feature type="transmembrane region" description="Helical" evidence="6">
    <location>
        <begin position="385"/>
        <end position="407"/>
    </location>
</feature>
<proteinExistence type="predicted"/>
<gene>
    <name evidence="7" type="ORF">H9913_05365</name>
</gene>
<dbReference type="Pfam" id="PF01554">
    <property type="entry name" value="MatE"/>
    <property type="match status" value="2"/>
</dbReference>
<dbReference type="GO" id="GO:0015297">
    <property type="term" value="F:antiporter activity"/>
    <property type="evidence" value="ECO:0007669"/>
    <property type="project" value="InterPro"/>
</dbReference>
<dbReference type="PANTHER" id="PTHR43823:SF3">
    <property type="entry name" value="MULTIDRUG EXPORT PROTEIN MEPA"/>
    <property type="match status" value="1"/>
</dbReference>
<feature type="transmembrane region" description="Helical" evidence="6">
    <location>
        <begin position="314"/>
        <end position="334"/>
    </location>
</feature>
<feature type="transmembrane region" description="Helical" evidence="6">
    <location>
        <begin position="354"/>
        <end position="376"/>
    </location>
</feature>
<dbReference type="GO" id="GO:0005886">
    <property type="term" value="C:plasma membrane"/>
    <property type="evidence" value="ECO:0007669"/>
    <property type="project" value="UniProtKB-SubCell"/>
</dbReference>
<evidence type="ECO:0000256" key="6">
    <source>
        <dbReference type="SAM" id="Phobius"/>
    </source>
</evidence>
<keyword evidence="5 6" id="KW-0472">Membrane</keyword>
<evidence type="ECO:0000313" key="7">
    <source>
        <dbReference type="EMBL" id="HJD39437.1"/>
    </source>
</evidence>
<feature type="transmembrane region" description="Helical" evidence="6">
    <location>
        <begin position="162"/>
        <end position="184"/>
    </location>
</feature>
<evidence type="ECO:0000256" key="1">
    <source>
        <dbReference type="ARBA" id="ARBA00004651"/>
    </source>
</evidence>